<dbReference type="EMBL" id="ACJA02000003">
    <property type="protein sequence ID" value="EFH95309.1"/>
    <property type="molecule type" value="Genomic_DNA"/>
</dbReference>
<reference evidence="1" key="1">
    <citation type="submission" date="2010-05" db="EMBL/GenBank/DDBJ databases">
        <authorList>
            <person name="Muzny D."/>
            <person name="Qin X."/>
            <person name="Buhay C."/>
            <person name="Dugan-Rocha S."/>
            <person name="Ding Y."/>
            <person name="Chen G."/>
            <person name="Hawes A."/>
            <person name="Holder M."/>
            <person name="Jhangiani S."/>
            <person name="Johnson A."/>
            <person name="Khan Z."/>
            <person name="Li Z."/>
            <person name="Liu W."/>
            <person name="Liu X."/>
            <person name="Perez L."/>
            <person name="Shen H."/>
            <person name="Wang Q."/>
            <person name="Watt J."/>
            <person name="Xi L."/>
            <person name="Xin Y."/>
            <person name="Zhou J."/>
            <person name="Deng J."/>
            <person name="Jiang H."/>
            <person name="Liu Y."/>
            <person name="Qu J."/>
            <person name="Song X.-Z."/>
            <person name="Zhang L."/>
            <person name="Villasana D."/>
            <person name="Johnson A."/>
            <person name="Liu J."/>
            <person name="Liyanage D."/>
            <person name="Lorensuhewa L."/>
            <person name="Robinson T."/>
            <person name="Song A."/>
            <person name="Song B.-B."/>
            <person name="Dinh H."/>
            <person name="Thornton R."/>
            <person name="Coyle M."/>
            <person name="Francisco L."/>
            <person name="Jackson L."/>
            <person name="Javaid M."/>
            <person name="Korchina V."/>
            <person name="Kovar C."/>
            <person name="Mata R."/>
            <person name="Mathew T."/>
            <person name="Ngo R."/>
            <person name="Nguyen L."/>
            <person name="Nguyen N."/>
            <person name="Okwuonu G."/>
            <person name="Ongeri F."/>
            <person name="Pham C."/>
            <person name="Simmons D."/>
            <person name="Wilczek-Boney K."/>
            <person name="Hale W."/>
            <person name="Jakkamsetti A."/>
            <person name="Pham P."/>
            <person name="Ruth R."/>
            <person name="San Lucas F."/>
            <person name="Warren J."/>
            <person name="Zhang J."/>
            <person name="Zhao Z."/>
            <person name="Zhou C."/>
            <person name="Zhu D."/>
            <person name="Lee S."/>
            <person name="Bess C."/>
            <person name="Blankenburg K."/>
            <person name="Forbes L."/>
            <person name="Fu Q."/>
            <person name="Gubbala S."/>
            <person name="Hirani K."/>
            <person name="Jayaseelan J.C."/>
            <person name="Lara F."/>
            <person name="Munidasa M."/>
            <person name="Palculict T."/>
            <person name="Patil S."/>
            <person name="Pu L.-L."/>
            <person name="Saada N."/>
            <person name="Tang L."/>
            <person name="Weissenberger G."/>
            <person name="Zhu Y."/>
            <person name="Hemphill L."/>
            <person name="Shang Y."/>
            <person name="Youmans B."/>
            <person name="Ayvaz T."/>
            <person name="Ross M."/>
            <person name="Santibanez J."/>
            <person name="Aqrawi P."/>
            <person name="Gross S."/>
            <person name="Joshi V."/>
            <person name="Fowler G."/>
            <person name="Nazareth L."/>
            <person name="Reid J."/>
            <person name="Worley K."/>
            <person name="Petrosino J."/>
            <person name="Highlander S."/>
            <person name="Gibbs R."/>
        </authorList>
    </citation>
    <scope>NUCLEOTIDE SEQUENCE [LARGE SCALE GENOMIC DNA]</scope>
    <source>
        <strain evidence="1">MN8</strain>
    </source>
</reference>
<sequence>MCKTLHDTNEGKNLTPFSSGPVRLSCGSFLFISYSRYTSIQSINFLNKFKNR</sequence>
<dbReference type="AlphaFoldDB" id="A0A0E1X7G2"/>
<protein>
    <submittedName>
        <fullName evidence="1">Uncharacterized protein</fullName>
    </submittedName>
</protein>
<dbReference type="Proteomes" id="UP000003455">
    <property type="component" value="Chromosome"/>
</dbReference>
<comment type="caution">
    <text evidence="1">The sequence shown here is derived from an EMBL/GenBank/DDBJ whole genome shotgun (WGS) entry which is preliminary data.</text>
</comment>
<gene>
    <name evidence="1" type="ORF">HMPREF0769_11519</name>
</gene>
<proteinExistence type="predicted"/>
<organism evidence="1">
    <name type="scientific">Staphylococcus aureus subsp. aureus MN8</name>
    <dbReference type="NCBI Taxonomy" id="548470"/>
    <lineage>
        <taxon>Bacteria</taxon>
        <taxon>Bacillati</taxon>
        <taxon>Bacillota</taxon>
        <taxon>Bacilli</taxon>
        <taxon>Bacillales</taxon>
        <taxon>Staphylococcaceae</taxon>
        <taxon>Staphylococcus</taxon>
    </lineage>
</organism>
<dbReference type="HOGENOM" id="CLU_3084912_0_0_9"/>
<evidence type="ECO:0000313" key="1">
    <source>
        <dbReference type="EMBL" id="EFH95309.1"/>
    </source>
</evidence>
<name>A0A0E1X7G2_STAAU</name>
<accession>A0A0E1X7G2</accession>